<keyword evidence="3" id="KW-1185">Reference proteome</keyword>
<dbReference type="InterPro" id="IPR014994">
    <property type="entry name" value="DUF1843"/>
</dbReference>
<proteinExistence type="predicted"/>
<dbReference type="EMBL" id="BAABJE010000017">
    <property type="protein sequence ID" value="GAA4802561.1"/>
    <property type="molecule type" value="Genomic_DNA"/>
</dbReference>
<sequence>MSSSHVLYGVAMQEAIKSGVFADLQQVRDAAVQHLADAAEIARLLPEVEKALAAQGAVPRPLYAVTIQDALARGDQTELARIKSEIAAYSQMISNPESGAVSVTPYGLAIQQAKDRGDQAEVERLTRVAEGLLAQLNAGKS</sequence>
<evidence type="ECO:0000313" key="2">
    <source>
        <dbReference type="EMBL" id="GAA4802561.1"/>
    </source>
</evidence>
<accession>A0ABP9BYY9</accession>
<dbReference type="Pfam" id="PF08898">
    <property type="entry name" value="DUF1843"/>
    <property type="match status" value="1"/>
</dbReference>
<evidence type="ECO:0000313" key="3">
    <source>
        <dbReference type="Proteomes" id="UP001499959"/>
    </source>
</evidence>
<reference evidence="3" key="1">
    <citation type="journal article" date="2019" name="Int. J. Syst. Evol. Microbiol.">
        <title>The Global Catalogue of Microorganisms (GCM) 10K type strain sequencing project: providing services to taxonomists for standard genome sequencing and annotation.</title>
        <authorList>
            <consortium name="The Broad Institute Genomics Platform"/>
            <consortium name="The Broad Institute Genome Sequencing Center for Infectious Disease"/>
            <person name="Wu L."/>
            <person name="Ma J."/>
        </authorList>
    </citation>
    <scope>NUCLEOTIDE SEQUENCE [LARGE SCALE GENOMIC DNA]</scope>
    <source>
        <strain evidence="3">JCM 18204</strain>
    </source>
</reference>
<comment type="caution">
    <text evidence="2">The sequence shown here is derived from an EMBL/GenBank/DDBJ whole genome shotgun (WGS) entry which is preliminary data.</text>
</comment>
<dbReference type="Proteomes" id="UP001499959">
    <property type="component" value="Unassembled WGS sequence"/>
</dbReference>
<feature type="domain" description="DUF1843" evidence="1">
    <location>
        <begin position="7"/>
        <end position="47"/>
    </location>
</feature>
<protein>
    <recommendedName>
        <fullName evidence="1">DUF1843 domain-containing protein</fullName>
    </recommendedName>
</protein>
<dbReference type="RefSeq" id="WP_345304318.1">
    <property type="nucleotide sequence ID" value="NZ_BAABJE010000017.1"/>
</dbReference>
<name>A0ABP9BYY9_9GAMM</name>
<evidence type="ECO:0000259" key="1">
    <source>
        <dbReference type="Pfam" id="PF08898"/>
    </source>
</evidence>
<gene>
    <name evidence="2" type="ORF">GCM10023307_31610</name>
</gene>
<organism evidence="2 3">
    <name type="scientific">Lysobacter hankyongensis</name>
    <dbReference type="NCBI Taxonomy" id="1176535"/>
    <lineage>
        <taxon>Bacteria</taxon>
        <taxon>Pseudomonadati</taxon>
        <taxon>Pseudomonadota</taxon>
        <taxon>Gammaproteobacteria</taxon>
        <taxon>Lysobacterales</taxon>
        <taxon>Lysobacteraceae</taxon>
        <taxon>Lysobacter</taxon>
    </lineage>
</organism>